<reference evidence="10" key="1">
    <citation type="submission" date="2015-07" db="EMBL/GenBank/DDBJ databases">
        <authorList>
            <person name="Zylicz-Stachula A."/>
            <person name="Jezewska-Frackowiak J."/>
            <person name="Czajkowska E."/>
            <person name="Skowron P.M."/>
        </authorList>
    </citation>
    <scope>NUCLEOTIDE SEQUENCE [LARGE SCALE GENOMIC DNA]</scope>
    <source>
        <strain evidence="10">ATCC 25104 / DSM 625 / JCM 10724 / NBRC 103206 / NCIMB 11243 / YT-1</strain>
    </source>
</reference>
<dbReference type="Gene3D" id="1.10.3720.10">
    <property type="entry name" value="MetI-like"/>
    <property type="match status" value="1"/>
</dbReference>
<evidence type="ECO:0000256" key="3">
    <source>
        <dbReference type="ARBA" id="ARBA00022475"/>
    </source>
</evidence>
<dbReference type="InterPro" id="IPR000515">
    <property type="entry name" value="MetI-like"/>
</dbReference>
<dbReference type="PANTHER" id="PTHR43744:SF12">
    <property type="entry name" value="ABC TRANSPORTER PERMEASE PROTEIN MG189-RELATED"/>
    <property type="match status" value="1"/>
</dbReference>
<keyword evidence="4 7" id="KW-0812">Transmembrane</keyword>
<keyword evidence="2 7" id="KW-0813">Transport</keyword>
<comment type="caution">
    <text evidence="9">The sequence shown here is derived from an EMBL/GenBank/DDBJ whole genome shotgun (WGS) entry which is preliminary data.</text>
</comment>
<proteinExistence type="inferred from homology"/>
<dbReference type="CDD" id="cd06261">
    <property type="entry name" value="TM_PBP2"/>
    <property type="match status" value="1"/>
</dbReference>
<sequence>MKRTLLDYLEDMRASAFYSGGVSRVLGHLFVGTVLLFVALPFLWMAYAAFMPKEAVYSGELFSKVGFSLENVRGLAKEGFWGRLFFSLALSSAVVFLQLFTALLAAYALRAGLGLLPFYLVLMAVPAELLLVPLYGILRGLSLLDTVFALLLPFAASPFVIYLVYQAMRAVPEELLEAARLDGAGHGVLLLGILFPLVRPTLVAAGVLAFAAHWNLVLYPRVVVTDPRFWTVQTWLTDLQRKYPTDWGLLSAAALLSVLPIALLYLAFERRVVATFEEGLKG</sequence>
<evidence type="ECO:0000313" key="10">
    <source>
        <dbReference type="Proteomes" id="UP000037685"/>
    </source>
</evidence>
<dbReference type="GO" id="GO:0005886">
    <property type="term" value="C:plasma membrane"/>
    <property type="evidence" value="ECO:0007669"/>
    <property type="project" value="UniProtKB-SubCell"/>
</dbReference>
<dbReference type="Pfam" id="PF00528">
    <property type="entry name" value="BPD_transp_1"/>
    <property type="match status" value="1"/>
</dbReference>
<evidence type="ECO:0000256" key="4">
    <source>
        <dbReference type="ARBA" id="ARBA00022692"/>
    </source>
</evidence>
<feature type="transmembrane region" description="Helical" evidence="7">
    <location>
        <begin position="21"/>
        <end position="47"/>
    </location>
</feature>
<protein>
    <submittedName>
        <fullName evidence="9">L-arabinose transport system permease protein AraQ</fullName>
    </submittedName>
</protein>
<keyword evidence="6 7" id="KW-0472">Membrane</keyword>
<name>A0A0M9ACT8_THEAQ</name>
<feature type="transmembrane region" description="Helical" evidence="7">
    <location>
        <begin position="247"/>
        <end position="268"/>
    </location>
</feature>
<gene>
    <name evidence="9" type="primary">araQ_1</name>
    <name evidence="9" type="ORF">BVI061214_00611</name>
</gene>
<comment type="similarity">
    <text evidence="7">Belongs to the binding-protein-dependent transport system permease family.</text>
</comment>
<feature type="domain" description="ABC transmembrane type-1" evidence="8">
    <location>
        <begin position="84"/>
        <end position="268"/>
    </location>
</feature>
<keyword evidence="5 7" id="KW-1133">Transmembrane helix</keyword>
<feature type="transmembrane region" description="Helical" evidence="7">
    <location>
        <begin position="147"/>
        <end position="167"/>
    </location>
</feature>
<evidence type="ECO:0000313" key="9">
    <source>
        <dbReference type="EMBL" id="KOX89447.1"/>
    </source>
</evidence>
<feature type="transmembrane region" description="Helical" evidence="7">
    <location>
        <begin position="188"/>
        <end position="212"/>
    </location>
</feature>
<organism evidence="9 10">
    <name type="scientific">Thermus aquaticus</name>
    <dbReference type="NCBI Taxonomy" id="271"/>
    <lineage>
        <taxon>Bacteria</taxon>
        <taxon>Thermotogati</taxon>
        <taxon>Deinococcota</taxon>
        <taxon>Deinococci</taxon>
        <taxon>Thermales</taxon>
        <taxon>Thermaceae</taxon>
        <taxon>Thermus</taxon>
    </lineage>
</organism>
<comment type="subcellular location">
    <subcellularLocation>
        <location evidence="1 7">Cell membrane</location>
        <topology evidence="1 7">Multi-pass membrane protein</topology>
    </subcellularLocation>
</comment>
<evidence type="ECO:0000256" key="2">
    <source>
        <dbReference type="ARBA" id="ARBA00022448"/>
    </source>
</evidence>
<evidence type="ECO:0000256" key="7">
    <source>
        <dbReference type="RuleBase" id="RU363032"/>
    </source>
</evidence>
<dbReference type="GO" id="GO:0055085">
    <property type="term" value="P:transmembrane transport"/>
    <property type="evidence" value="ECO:0007669"/>
    <property type="project" value="InterPro"/>
</dbReference>
<keyword evidence="3" id="KW-1003">Cell membrane</keyword>
<dbReference type="AlphaFoldDB" id="A0A0M9ACT8"/>
<dbReference type="PANTHER" id="PTHR43744">
    <property type="entry name" value="ABC TRANSPORTER PERMEASE PROTEIN MG189-RELATED-RELATED"/>
    <property type="match status" value="1"/>
</dbReference>
<accession>A0A0M9ACT8</accession>
<dbReference type="PATRIC" id="fig|271.14.peg.697"/>
<evidence type="ECO:0000256" key="6">
    <source>
        <dbReference type="ARBA" id="ARBA00023136"/>
    </source>
</evidence>
<evidence type="ECO:0000256" key="5">
    <source>
        <dbReference type="ARBA" id="ARBA00022989"/>
    </source>
</evidence>
<feature type="transmembrane region" description="Helical" evidence="7">
    <location>
        <begin position="84"/>
        <end position="109"/>
    </location>
</feature>
<dbReference type="SUPFAM" id="SSF161098">
    <property type="entry name" value="MetI-like"/>
    <property type="match status" value="1"/>
</dbReference>
<feature type="transmembrane region" description="Helical" evidence="7">
    <location>
        <begin position="116"/>
        <end position="135"/>
    </location>
</feature>
<dbReference type="EMBL" id="LHCI01000106">
    <property type="protein sequence ID" value="KOX89447.1"/>
    <property type="molecule type" value="Genomic_DNA"/>
</dbReference>
<dbReference type="Proteomes" id="UP000037685">
    <property type="component" value="Unassembled WGS sequence"/>
</dbReference>
<dbReference type="InterPro" id="IPR035906">
    <property type="entry name" value="MetI-like_sf"/>
</dbReference>
<evidence type="ECO:0000259" key="8">
    <source>
        <dbReference type="PROSITE" id="PS50928"/>
    </source>
</evidence>
<evidence type="ECO:0000256" key="1">
    <source>
        <dbReference type="ARBA" id="ARBA00004651"/>
    </source>
</evidence>
<dbReference type="PROSITE" id="PS50928">
    <property type="entry name" value="ABC_TM1"/>
    <property type="match status" value="1"/>
</dbReference>